<feature type="transmembrane region" description="Helical" evidence="2">
    <location>
        <begin position="302"/>
        <end position="323"/>
    </location>
</feature>
<dbReference type="Proteomes" id="UP000176429">
    <property type="component" value="Unassembled WGS sequence"/>
</dbReference>
<dbReference type="EMBL" id="MHSH01000043">
    <property type="protein sequence ID" value="OHA40941.1"/>
    <property type="molecule type" value="Genomic_DNA"/>
</dbReference>
<keyword evidence="2" id="KW-0812">Transmembrane</keyword>
<evidence type="ECO:0008006" key="5">
    <source>
        <dbReference type="Google" id="ProtNLM"/>
    </source>
</evidence>
<evidence type="ECO:0000313" key="4">
    <source>
        <dbReference type="Proteomes" id="UP000176429"/>
    </source>
</evidence>
<keyword evidence="2" id="KW-1133">Transmembrane helix</keyword>
<feature type="transmembrane region" description="Helical" evidence="2">
    <location>
        <begin position="97"/>
        <end position="121"/>
    </location>
</feature>
<feature type="transmembrane region" description="Helical" evidence="2">
    <location>
        <begin position="142"/>
        <end position="164"/>
    </location>
</feature>
<feature type="region of interest" description="Disordered" evidence="1">
    <location>
        <begin position="734"/>
        <end position="765"/>
    </location>
</feature>
<feature type="transmembrane region" description="Helical" evidence="2">
    <location>
        <begin position="373"/>
        <end position="397"/>
    </location>
</feature>
<name>A0A1G2P019_9BACT</name>
<evidence type="ECO:0000313" key="3">
    <source>
        <dbReference type="EMBL" id="OHA40941.1"/>
    </source>
</evidence>
<organism evidence="3 4">
    <name type="scientific">Candidatus Taylorbacteria bacterium RIFCSPLOWO2_02_FULL_46_40</name>
    <dbReference type="NCBI Taxonomy" id="1802329"/>
    <lineage>
        <taxon>Bacteria</taxon>
        <taxon>Candidatus Tayloriibacteriota</taxon>
    </lineage>
</organism>
<feature type="region of interest" description="Disordered" evidence="1">
    <location>
        <begin position="637"/>
        <end position="665"/>
    </location>
</feature>
<accession>A0A1G2P019</accession>
<feature type="transmembrane region" description="Helical" evidence="2">
    <location>
        <begin position="335"/>
        <end position="353"/>
    </location>
</feature>
<feature type="compositionally biased region" description="Basic and acidic residues" evidence="1">
    <location>
        <begin position="751"/>
        <end position="765"/>
    </location>
</feature>
<feature type="compositionally biased region" description="Basic residues" evidence="1">
    <location>
        <begin position="734"/>
        <end position="743"/>
    </location>
</feature>
<feature type="transmembrane region" description="Helical" evidence="2">
    <location>
        <begin position="269"/>
        <end position="296"/>
    </location>
</feature>
<protein>
    <recommendedName>
        <fullName evidence="5">TrbL/VirB6 plasmid conjugal transfer protein</fullName>
    </recommendedName>
</protein>
<feature type="compositionally biased region" description="Pro residues" evidence="1">
    <location>
        <begin position="637"/>
        <end position="650"/>
    </location>
</feature>
<evidence type="ECO:0000256" key="1">
    <source>
        <dbReference type="SAM" id="MobiDB-lite"/>
    </source>
</evidence>
<feature type="transmembrane region" description="Helical" evidence="2">
    <location>
        <begin position="170"/>
        <end position="192"/>
    </location>
</feature>
<dbReference type="AlphaFoldDB" id="A0A1G2P019"/>
<gene>
    <name evidence="3" type="ORF">A3H68_01100</name>
</gene>
<keyword evidence="2" id="KW-0472">Membrane</keyword>
<evidence type="ECO:0000256" key="2">
    <source>
        <dbReference type="SAM" id="Phobius"/>
    </source>
</evidence>
<sequence>MPANFKRKLIIATTILLTVAVSYGLVLPGISNAQETATEQPEASNTQSSLKNILAQLLGNSIAPGLGTILTGNFVSEGIIAATREIMIRMLATSGNVAITLAAVLVWAGALVLNAGMYITLNMKQIMDNIQIVTSGWIIFRDLANMIFIFIMLYIAVNVILGNIGSVSKILGQLILIAVLINFSMFITGVIIDASNVLSLQFYNAMFSGFDLKQPSTWERGPATAFMQGLKLQSAYDPNGTDAYFAQNQATAEQAAGNALARLKPFIDIFIATTLGTIVMLVAAFVFFVAGVLLIIRLVILMFLLMVAPVAFAATILPGTSGIWHKWKQELVKQVLWVPAYLALTYVIVKGIAENNTEIISGPGSLHTLAYSNVAGIGFVVNYIFMIGLLVGTLLVAKSFGIWGASSVIGWGNTWRKGLQGFIGRRTLGWGARKLADSNAMKSLISSRPGFGAKLYGGLAKVSGTSWGGTKGGYDATKKKQEKTRIAAGVASVIGPPSAPLKNPVSTFSVARNEIMKGETTTLRWKTENAKKVTVTPDVGGTVAPNTESSRIIAPKQTTTYSITAEDDTGRRYTQQVQVRVTDSAISQAQKPPEAVKQAGEAGGFNAQGAVVKPPEAVKQAGEAGGFNAQGAVVKPPVPEAAPETTPPAPTASTVVPPTPVENPANIPPVLPQTWWKKRISKKAIETTLDKELTREATGVWYNDERFRKWAKKTMGTRGGKKIVEEAVKELNKKHHVAQKTRKSGGEVDEGTLREISEADKDNLKDMIKEMKEEGEI</sequence>
<proteinExistence type="predicted"/>
<comment type="caution">
    <text evidence="3">The sequence shown here is derived from an EMBL/GenBank/DDBJ whole genome shotgun (WGS) entry which is preliminary data.</text>
</comment>
<reference evidence="3 4" key="1">
    <citation type="journal article" date="2016" name="Nat. Commun.">
        <title>Thousands of microbial genomes shed light on interconnected biogeochemical processes in an aquifer system.</title>
        <authorList>
            <person name="Anantharaman K."/>
            <person name="Brown C.T."/>
            <person name="Hug L.A."/>
            <person name="Sharon I."/>
            <person name="Castelle C.J."/>
            <person name="Probst A.J."/>
            <person name="Thomas B.C."/>
            <person name="Singh A."/>
            <person name="Wilkins M.J."/>
            <person name="Karaoz U."/>
            <person name="Brodie E.L."/>
            <person name="Williams K.H."/>
            <person name="Hubbard S.S."/>
            <person name="Banfield J.F."/>
        </authorList>
    </citation>
    <scope>NUCLEOTIDE SEQUENCE [LARGE SCALE GENOMIC DNA]</scope>
</reference>